<accession>A0ABY1IB37</accession>
<dbReference type="Gene3D" id="1.10.10.2910">
    <property type="match status" value="1"/>
</dbReference>
<dbReference type="InterPro" id="IPR010359">
    <property type="entry name" value="IrrE_HExxH"/>
</dbReference>
<dbReference type="Proteomes" id="UP000184390">
    <property type="component" value="Unassembled WGS sequence"/>
</dbReference>
<reference evidence="2 3" key="1">
    <citation type="submission" date="2016-11" db="EMBL/GenBank/DDBJ databases">
        <authorList>
            <person name="Varghese N."/>
            <person name="Submissions S."/>
        </authorList>
    </citation>
    <scope>NUCLEOTIDE SEQUENCE [LARGE SCALE GENOMIC DNA]</scope>
    <source>
        <strain evidence="2 3">PA</strain>
    </source>
</reference>
<dbReference type="PANTHER" id="PTHR43236">
    <property type="entry name" value="ANTITOXIN HIGA1"/>
    <property type="match status" value="1"/>
</dbReference>
<organism evidence="2 3">
    <name type="scientific">Actinomyces denticolens</name>
    <dbReference type="NCBI Taxonomy" id="52767"/>
    <lineage>
        <taxon>Bacteria</taxon>
        <taxon>Bacillati</taxon>
        <taxon>Actinomycetota</taxon>
        <taxon>Actinomycetes</taxon>
        <taxon>Actinomycetales</taxon>
        <taxon>Actinomycetaceae</taxon>
        <taxon>Actinomyces</taxon>
    </lineage>
</organism>
<gene>
    <name evidence="2" type="ORF">SAMN05216246_10731</name>
</gene>
<name>A0ABY1IB37_9ACTO</name>
<comment type="caution">
    <text evidence="2">The sequence shown here is derived from an EMBL/GenBank/DDBJ whole genome shotgun (WGS) entry which is preliminary data.</text>
</comment>
<keyword evidence="3" id="KW-1185">Reference proteome</keyword>
<sequence length="251" mass="27036">MGHPADQGPGELRQALGEGFALDFIARVEDNLGIDVVIVSLENPGYSLMLGGRRVIVLNASTNWFRSAFTLAHELGHLFDPRADPGNDSNLRSAENAANAYAADLLMPIDQIRRRPWSSAADVATTVWRFGVSTQALRNRLSFLGLEVSSQANEALNMTTPLLLSSHLPTSVAMPDEVTLRGVAWASRRFPAHLLTSLRLAVEQGKAPQASLDWALGVTSEDSVDAEEADEVSPAPEVLDDLDVELLGDLG</sequence>
<evidence type="ECO:0000313" key="3">
    <source>
        <dbReference type="Proteomes" id="UP000184390"/>
    </source>
</evidence>
<evidence type="ECO:0000259" key="1">
    <source>
        <dbReference type="Pfam" id="PF06114"/>
    </source>
</evidence>
<dbReference type="InterPro" id="IPR052345">
    <property type="entry name" value="Rad_response_metalloprotease"/>
</dbReference>
<dbReference type="PANTHER" id="PTHR43236:SF1">
    <property type="entry name" value="BLL7220 PROTEIN"/>
    <property type="match status" value="1"/>
</dbReference>
<feature type="domain" description="IrrE N-terminal-like" evidence="1">
    <location>
        <begin position="30"/>
        <end position="142"/>
    </location>
</feature>
<proteinExistence type="predicted"/>
<evidence type="ECO:0000313" key="2">
    <source>
        <dbReference type="EMBL" id="SHI91442.1"/>
    </source>
</evidence>
<protein>
    <recommendedName>
        <fullName evidence="1">IrrE N-terminal-like domain-containing protein</fullName>
    </recommendedName>
</protein>
<dbReference type="EMBL" id="FQYL01000007">
    <property type="protein sequence ID" value="SHI91442.1"/>
    <property type="molecule type" value="Genomic_DNA"/>
</dbReference>
<dbReference type="Pfam" id="PF06114">
    <property type="entry name" value="Peptidase_M78"/>
    <property type="match status" value="1"/>
</dbReference>